<sequence>MIRIKEVIVVEGKDDTKQILKAVDADTYETNGSAISTADLAKLKKLQASRGLIVFTDPDFNGERIRKIISEAIPGVKHAFIKRKDGVPTEAHGSLGVEHAMPAVIKSALEHLYTQTATPQQVFTREDLQKWGLTGQTDSRKRREKLGQLLGIGYGNGKQLIHRLNMFQVDRATFEQAIKQINQEEDHE</sequence>
<evidence type="ECO:0000256" key="8">
    <source>
        <dbReference type="ARBA" id="ARBA00022801"/>
    </source>
</evidence>
<accession>A0A073JNP6</accession>
<dbReference type="GO" id="GO:0046872">
    <property type="term" value="F:metal ion binding"/>
    <property type="evidence" value="ECO:0007669"/>
    <property type="project" value="UniProtKB-KW"/>
</dbReference>
<keyword evidence="8 11" id="KW-0378">Hydrolase</keyword>
<dbReference type="InterPro" id="IPR034141">
    <property type="entry name" value="TOPRIM_RNase_M5-like"/>
</dbReference>
<dbReference type="PANTHER" id="PTHR39156">
    <property type="entry name" value="RIBONUCLEASE M5"/>
    <property type="match status" value="1"/>
</dbReference>
<keyword evidence="10 11" id="KW-0694">RNA-binding</keyword>
<reference evidence="14 16" key="1">
    <citation type="submission" date="2014-06" db="EMBL/GenBank/DDBJ databases">
        <title>Genetic determinant of reutericyclin biosynthesis of Lactobacillus reuteri.</title>
        <authorList>
            <person name="Lin X."/>
            <person name="Duar R."/>
            <person name="Walter J."/>
            <person name="Gaenzle M."/>
        </authorList>
    </citation>
    <scope>NUCLEOTIDE SEQUENCE [LARGE SCALE GENOMIC DNA]</scope>
    <source>
        <strain evidence="14 16">LTH2584</strain>
    </source>
</reference>
<evidence type="ECO:0000256" key="4">
    <source>
        <dbReference type="ARBA" id="ARBA00022722"/>
    </source>
</evidence>
<dbReference type="PROSITE" id="PS50880">
    <property type="entry name" value="TOPRIM"/>
    <property type="match status" value="1"/>
</dbReference>
<comment type="function">
    <text evidence="11">Required for correct processing of both the 5' and 3' ends of 5S rRNA precursor. Cleaves both sides of a double-stranded region yielding mature 5S rRNA in one step.</text>
</comment>
<dbReference type="EC" id="3.1.26.8" evidence="11 12"/>
<dbReference type="FunFam" id="3.40.1360.10:FF:000006">
    <property type="entry name" value="Ribonuclease M5"/>
    <property type="match status" value="1"/>
</dbReference>
<organism evidence="14 16">
    <name type="scientific">Limosilactobacillus reuteri</name>
    <name type="common">Lactobacillus reuteri</name>
    <dbReference type="NCBI Taxonomy" id="1598"/>
    <lineage>
        <taxon>Bacteria</taxon>
        <taxon>Bacillati</taxon>
        <taxon>Bacillota</taxon>
        <taxon>Bacilli</taxon>
        <taxon>Lactobacillales</taxon>
        <taxon>Lactobacillaceae</taxon>
        <taxon>Limosilactobacillus</taxon>
    </lineage>
</organism>
<evidence type="ECO:0000256" key="11">
    <source>
        <dbReference type="HAMAP-Rule" id="MF_01469"/>
    </source>
</evidence>
<dbReference type="InterPro" id="IPR006171">
    <property type="entry name" value="TOPRIM_dom"/>
</dbReference>
<evidence type="ECO:0000256" key="5">
    <source>
        <dbReference type="ARBA" id="ARBA00022723"/>
    </source>
</evidence>
<dbReference type="Pfam" id="PF01751">
    <property type="entry name" value="Toprim"/>
    <property type="match status" value="1"/>
</dbReference>
<reference evidence="15" key="2">
    <citation type="journal article" date="2018" name="Genome Announc.">
        <title>Fifty-Six Draft Genome Sequences of 10 Lactobacillus Species from 22 Commercial Dietary Supplements.</title>
        <authorList>
            <person name="Gangiredla J."/>
            <person name="Barnaba T.J."/>
            <person name="Mammel M.K."/>
            <person name="Lacher D.W."/>
            <person name="Elkins C.A."/>
            <person name="Lampel K.A."/>
            <person name="Whitehouse C.A."/>
            <person name="Tartera C."/>
        </authorList>
    </citation>
    <scope>NUCLEOTIDE SEQUENCE</scope>
    <source>
        <strain evidence="15">DS12_10</strain>
    </source>
</reference>
<gene>
    <name evidence="11 15" type="primary">rnmV</name>
    <name evidence="15" type="ORF">DB325_07185</name>
    <name evidence="14" type="ORF">LR3_09285</name>
</gene>
<dbReference type="InterPro" id="IPR025156">
    <property type="entry name" value="RNase_M5_C"/>
</dbReference>
<dbReference type="CDD" id="cd01027">
    <property type="entry name" value="TOPRIM_RNase_M5_like"/>
    <property type="match status" value="1"/>
</dbReference>
<dbReference type="InterPro" id="IPR004466">
    <property type="entry name" value="RNase_M5"/>
</dbReference>
<keyword evidence="7 11" id="KW-0255">Endonuclease</keyword>
<evidence type="ECO:0000313" key="16">
    <source>
        <dbReference type="Proteomes" id="UP000027731"/>
    </source>
</evidence>
<dbReference type="GO" id="GO:0005737">
    <property type="term" value="C:cytoplasm"/>
    <property type="evidence" value="ECO:0007669"/>
    <property type="project" value="UniProtKB-SubCell"/>
</dbReference>
<keyword evidence="6 11" id="KW-0699">rRNA-binding</keyword>
<proteinExistence type="inferred from homology"/>
<comment type="similarity">
    <text evidence="11">Belongs to the ribonuclease M5 family.</text>
</comment>
<dbReference type="Gene3D" id="3.40.1360.10">
    <property type="match status" value="1"/>
</dbReference>
<dbReference type="GO" id="GO:0043822">
    <property type="term" value="F:ribonuclease M5 activity"/>
    <property type="evidence" value="ECO:0007669"/>
    <property type="project" value="UniProtKB-UniRule"/>
</dbReference>
<dbReference type="EMBL" id="JOSX01000009">
    <property type="protein sequence ID" value="KEK16251.1"/>
    <property type="molecule type" value="Genomic_DNA"/>
</dbReference>
<comment type="caution">
    <text evidence="14">The sequence shown here is derived from an EMBL/GenBank/DDBJ whole genome shotgun (WGS) entry which is preliminary data.</text>
</comment>
<evidence type="ECO:0000256" key="9">
    <source>
        <dbReference type="ARBA" id="ARBA00022842"/>
    </source>
</evidence>
<comment type="catalytic activity">
    <reaction evidence="11">
        <text>Endonucleolytic cleavage of RNA, removing 21 and 42 nucleotides, respectively, from the 5'- and 3'-termini of a 5S-rRNA precursor.</text>
        <dbReference type="EC" id="3.1.26.8"/>
    </reaction>
</comment>
<dbReference type="NCBIfam" id="TIGR00334">
    <property type="entry name" value="5S_RNA_mat_M5"/>
    <property type="match status" value="1"/>
</dbReference>
<keyword evidence="3 11" id="KW-0698">rRNA processing</keyword>
<evidence type="ECO:0000313" key="15">
    <source>
        <dbReference type="EMBL" id="PTV03526.1"/>
    </source>
</evidence>
<dbReference type="Proteomes" id="UP000244083">
    <property type="component" value="Unassembled WGS sequence"/>
</dbReference>
<evidence type="ECO:0000313" key="14">
    <source>
        <dbReference type="EMBL" id="KEK16251.1"/>
    </source>
</evidence>
<keyword evidence="2 11" id="KW-0690">Ribosome biogenesis</keyword>
<evidence type="ECO:0000256" key="12">
    <source>
        <dbReference type="NCBIfam" id="TIGR00334"/>
    </source>
</evidence>
<dbReference type="PANTHER" id="PTHR39156:SF1">
    <property type="entry name" value="RIBONUCLEASE M5"/>
    <property type="match status" value="1"/>
</dbReference>
<reference evidence="17" key="3">
    <citation type="submission" date="2018-04" db="EMBL/GenBank/DDBJ databases">
        <title>Draft Genome Sequences of 10 Lactobacillus Species from 22 Commercial Probiotic Products.</title>
        <authorList>
            <person name="Gangiredla J."/>
            <person name="Barnaba T.J."/>
            <person name="Mammel M.K."/>
            <person name="Lacher D.W."/>
            <person name="Elkins C.A."/>
            <person name="Lampel K.A."/>
            <person name="Whitehouse C.A."/>
            <person name="Tartera C."/>
        </authorList>
    </citation>
    <scope>NUCLEOTIDE SEQUENCE [LARGE SCALE GENOMIC DNA]</scope>
    <source>
        <strain evidence="17">DS12_10</strain>
    </source>
</reference>
<evidence type="ECO:0000259" key="13">
    <source>
        <dbReference type="PROSITE" id="PS50880"/>
    </source>
</evidence>
<evidence type="ECO:0000256" key="1">
    <source>
        <dbReference type="ARBA" id="ARBA00022490"/>
    </source>
</evidence>
<dbReference type="GO" id="GO:0006364">
    <property type="term" value="P:rRNA processing"/>
    <property type="evidence" value="ECO:0007669"/>
    <property type="project" value="UniProtKB-UniRule"/>
</dbReference>
<feature type="domain" description="Toprim" evidence="13">
    <location>
        <begin position="5"/>
        <end position="88"/>
    </location>
</feature>
<dbReference type="AlphaFoldDB" id="A0A073JNP6"/>
<dbReference type="SMART" id="SM00493">
    <property type="entry name" value="TOPRIM"/>
    <property type="match status" value="1"/>
</dbReference>
<dbReference type="EMBL" id="QAZN01000013">
    <property type="protein sequence ID" value="PTV03526.1"/>
    <property type="molecule type" value="Genomic_DNA"/>
</dbReference>
<dbReference type="Proteomes" id="UP000027731">
    <property type="component" value="Unassembled WGS sequence"/>
</dbReference>
<evidence type="ECO:0000256" key="6">
    <source>
        <dbReference type="ARBA" id="ARBA00022730"/>
    </source>
</evidence>
<protein>
    <recommendedName>
        <fullName evidence="11 12">Ribonuclease M5</fullName>
        <ecNumber evidence="11 12">3.1.26.8</ecNumber>
    </recommendedName>
    <alternativeName>
        <fullName evidence="11">RNase M5</fullName>
    </alternativeName>
    <alternativeName>
        <fullName evidence="11">Ribosomal RNA terminal maturase M5</fullName>
    </alternativeName>
</protein>
<evidence type="ECO:0000313" key="17">
    <source>
        <dbReference type="Proteomes" id="UP000244083"/>
    </source>
</evidence>
<dbReference type="Pfam" id="PF13331">
    <property type="entry name" value="DUF4093"/>
    <property type="match status" value="1"/>
</dbReference>
<keyword evidence="5" id="KW-0479">Metal-binding</keyword>
<keyword evidence="4 11" id="KW-0540">Nuclease</keyword>
<evidence type="ECO:0000256" key="2">
    <source>
        <dbReference type="ARBA" id="ARBA00022517"/>
    </source>
</evidence>
<comment type="subcellular location">
    <subcellularLocation>
        <location evidence="11">Cytoplasm</location>
    </subcellularLocation>
</comment>
<dbReference type="RefSeq" id="WP_035151359.1">
    <property type="nucleotide sequence ID" value="NZ_JAJGTG010000022.1"/>
</dbReference>
<dbReference type="GO" id="GO:0019843">
    <property type="term" value="F:rRNA binding"/>
    <property type="evidence" value="ECO:0007669"/>
    <property type="project" value="UniProtKB-KW"/>
</dbReference>
<name>A0A073JNP6_LIMRT</name>
<evidence type="ECO:0000256" key="3">
    <source>
        <dbReference type="ARBA" id="ARBA00022552"/>
    </source>
</evidence>
<dbReference type="PATRIC" id="fig|1598.90.peg.402"/>
<dbReference type="SUPFAM" id="SSF110455">
    <property type="entry name" value="Toprim domain"/>
    <property type="match status" value="1"/>
</dbReference>
<keyword evidence="1 11" id="KW-0963">Cytoplasm</keyword>
<keyword evidence="9" id="KW-0460">Magnesium</keyword>
<evidence type="ECO:0000256" key="10">
    <source>
        <dbReference type="ARBA" id="ARBA00022884"/>
    </source>
</evidence>
<dbReference type="HAMAP" id="MF_01469">
    <property type="entry name" value="RNase_M5"/>
    <property type="match status" value="1"/>
</dbReference>
<evidence type="ECO:0000256" key="7">
    <source>
        <dbReference type="ARBA" id="ARBA00022759"/>
    </source>
</evidence>